<dbReference type="Gene3D" id="2.60.40.1820">
    <property type="match status" value="1"/>
</dbReference>
<keyword evidence="3" id="KW-1185">Reference proteome</keyword>
<dbReference type="InterPro" id="IPR013990">
    <property type="entry name" value="WHy-dom"/>
</dbReference>
<comment type="caution">
    <text evidence="2">The sequence shown here is derived from an EMBL/GenBank/DDBJ whole genome shotgun (WGS) entry which is preliminary data.</text>
</comment>
<evidence type="ECO:0000313" key="2">
    <source>
        <dbReference type="EMBL" id="GGI90822.1"/>
    </source>
</evidence>
<dbReference type="RefSeq" id="WP_188634911.1">
    <property type="nucleotide sequence ID" value="NZ_BMNN01000001.1"/>
</dbReference>
<dbReference type="Proteomes" id="UP000633263">
    <property type="component" value="Unassembled WGS sequence"/>
</dbReference>
<sequence>MMRVSGLALCLLLGSLLSLNGCAVFNRSYIEPDVSLANVEMLRSNLWEQSFRLRMRVDNPNDRSLPIRGMHYQIYLNDARLATGVTDHAFDVPAYGSEYFNLTVRSNIWRHLGDLLKMAETQQPIDYRIDGHIRTGYFWAPRLNLNESGTLDPAALSVR</sequence>
<evidence type="ECO:0000313" key="3">
    <source>
        <dbReference type="Proteomes" id="UP000633263"/>
    </source>
</evidence>
<gene>
    <name evidence="2" type="ORF">GCM10009083_04010</name>
</gene>
<organism evidence="2 3">
    <name type="scientific">Halopseudomonas pertucinogena</name>
    <dbReference type="NCBI Taxonomy" id="86175"/>
    <lineage>
        <taxon>Bacteria</taxon>
        <taxon>Pseudomonadati</taxon>
        <taxon>Pseudomonadota</taxon>
        <taxon>Gammaproteobacteria</taxon>
        <taxon>Pseudomonadales</taxon>
        <taxon>Pseudomonadaceae</taxon>
        <taxon>Halopseudomonas</taxon>
    </lineage>
</organism>
<dbReference type="InterPro" id="IPR004864">
    <property type="entry name" value="LEA_2"/>
</dbReference>
<protein>
    <recommendedName>
        <fullName evidence="1">Water stress and hypersensitive response domain-containing protein</fullName>
    </recommendedName>
</protein>
<dbReference type="SMART" id="SM00769">
    <property type="entry name" value="WHy"/>
    <property type="match status" value="1"/>
</dbReference>
<proteinExistence type="predicted"/>
<feature type="domain" description="Water stress and hypersensitive response" evidence="1">
    <location>
        <begin position="34"/>
        <end position="150"/>
    </location>
</feature>
<name>A0ABQ2CJE7_9GAMM</name>
<reference evidence="3" key="1">
    <citation type="journal article" date="2019" name="Int. J. Syst. Evol. Microbiol.">
        <title>The Global Catalogue of Microorganisms (GCM) 10K type strain sequencing project: providing services to taxonomists for standard genome sequencing and annotation.</title>
        <authorList>
            <consortium name="The Broad Institute Genomics Platform"/>
            <consortium name="The Broad Institute Genome Sequencing Center for Infectious Disease"/>
            <person name="Wu L."/>
            <person name="Ma J."/>
        </authorList>
    </citation>
    <scope>NUCLEOTIDE SEQUENCE [LARGE SCALE GENOMIC DNA]</scope>
    <source>
        <strain evidence="3">JCM 11590</strain>
    </source>
</reference>
<dbReference type="Pfam" id="PF03168">
    <property type="entry name" value="LEA_2"/>
    <property type="match status" value="1"/>
</dbReference>
<dbReference type="SUPFAM" id="SSF117070">
    <property type="entry name" value="LEA14-like"/>
    <property type="match status" value="1"/>
</dbReference>
<accession>A0ABQ2CJE7</accession>
<dbReference type="EMBL" id="BMNN01000001">
    <property type="protein sequence ID" value="GGI90822.1"/>
    <property type="molecule type" value="Genomic_DNA"/>
</dbReference>
<evidence type="ECO:0000259" key="1">
    <source>
        <dbReference type="SMART" id="SM00769"/>
    </source>
</evidence>